<proteinExistence type="predicted"/>
<evidence type="ECO:0000313" key="2">
    <source>
        <dbReference type="EMBL" id="CEM20428.1"/>
    </source>
</evidence>
<organism evidence="2">
    <name type="scientific">Chromera velia CCMP2878</name>
    <dbReference type="NCBI Taxonomy" id="1169474"/>
    <lineage>
        <taxon>Eukaryota</taxon>
        <taxon>Sar</taxon>
        <taxon>Alveolata</taxon>
        <taxon>Colpodellida</taxon>
        <taxon>Chromeraceae</taxon>
        <taxon>Chromera</taxon>
    </lineage>
</organism>
<dbReference type="AlphaFoldDB" id="A0A0G4FYX4"/>
<reference evidence="2" key="1">
    <citation type="submission" date="2014-11" db="EMBL/GenBank/DDBJ databases">
        <authorList>
            <person name="Otto D Thomas"/>
            <person name="Naeem Raeece"/>
        </authorList>
    </citation>
    <scope>NUCLEOTIDE SEQUENCE</scope>
</reference>
<name>A0A0G4FYX4_9ALVE</name>
<protein>
    <submittedName>
        <fullName evidence="2">Uncharacterized protein</fullName>
    </submittedName>
</protein>
<sequence length="293" mass="32995">MKAQKVQEEKESLRQMVMSQSEEDFRSSCEKMMLATMVKEGMMTKEQWEGMSLDDQKAALVEQLSGLVQDRLESRMDQSKPMELKILQTLDEEHEWVAVNCVLERYFVWKRKVLLPPDIALAVLNEQERRKNEEKKEKESAGLEEEKAEGGAEGGEKKGEEDADSETADSLPLQKRLAAKWRDKHTDGMKKFILLRREGKVTQEDAKAAVKEAVALKDLVVFRQKCEEKCRDVWGPVKDWRANPSVCVKDLHPSGVCESGPACKGDALRDDIRPLCSGRGIVSGRGTGGRGGD</sequence>
<gene>
    <name evidence="2" type="ORF">Cvel_19379</name>
</gene>
<feature type="compositionally biased region" description="Basic and acidic residues" evidence="1">
    <location>
        <begin position="1"/>
        <end position="13"/>
    </location>
</feature>
<feature type="compositionally biased region" description="Basic and acidic residues" evidence="1">
    <location>
        <begin position="128"/>
        <end position="160"/>
    </location>
</feature>
<feature type="region of interest" description="Disordered" evidence="1">
    <location>
        <begin position="1"/>
        <end position="24"/>
    </location>
</feature>
<accession>A0A0G4FYX4</accession>
<dbReference type="EMBL" id="CDMZ01000735">
    <property type="protein sequence ID" value="CEM20428.1"/>
    <property type="molecule type" value="Genomic_DNA"/>
</dbReference>
<evidence type="ECO:0000256" key="1">
    <source>
        <dbReference type="SAM" id="MobiDB-lite"/>
    </source>
</evidence>
<dbReference type="VEuPathDB" id="CryptoDB:Cvel_19379"/>
<feature type="region of interest" description="Disordered" evidence="1">
    <location>
        <begin position="128"/>
        <end position="176"/>
    </location>
</feature>